<proteinExistence type="predicted"/>
<dbReference type="Pfam" id="PF01156">
    <property type="entry name" value="IU_nuc_hydro"/>
    <property type="match status" value="1"/>
</dbReference>
<dbReference type="PANTHER" id="PTHR46190:SF1">
    <property type="entry name" value="SI:CH211-201H21.5"/>
    <property type="match status" value="1"/>
</dbReference>
<reference evidence="3 4" key="1">
    <citation type="submission" date="2021-03" db="EMBL/GenBank/DDBJ databases">
        <title>The complete genome sequence of Acetobacter sacchari TBRC 11175.</title>
        <authorList>
            <person name="Charoenyingcharoen P."/>
            <person name="Yukphan P."/>
        </authorList>
    </citation>
    <scope>NUCLEOTIDE SEQUENCE [LARGE SCALE GENOMIC DNA]</scope>
    <source>
        <strain evidence="3 4">TBRC 11175</strain>
    </source>
</reference>
<feature type="chain" id="PRO_5045677640" evidence="1">
    <location>
        <begin position="31"/>
        <end position="378"/>
    </location>
</feature>
<keyword evidence="1" id="KW-0732">Signal</keyword>
<evidence type="ECO:0000313" key="4">
    <source>
        <dbReference type="Proteomes" id="UP000664771"/>
    </source>
</evidence>
<dbReference type="InterPro" id="IPR036452">
    <property type="entry name" value="Ribo_hydro-like"/>
</dbReference>
<keyword evidence="4" id="KW-1185">Reference proteome</keyword>
<gene>
    <name evidence="3" type="ORF">J2D73_03015</name>
</gene>
<sequence>MISDRMTGAFLRRVSLAAALALSTVATTKAASPTEVDQNLVFIDNDFSGPGETNIESLYPALSDPHTKLLGVGAVTGDAWRDEGAAHLLAFLKQVGCPSLPLYMGAEMPLVRTANEMYAWEAQYGRIIWKGAWQPASPRHPTGHPDQPSLIPTMPEGFTPTLPHGESAAHAMIDAVHRYPHQVTIVAGGPLTDVALAIKLDSEFARLAKQLVFMGGLLDTDHPQIAVEKTHEIDFYTDFNMIFDPEAAHIVLTAPWHSITNMGNVTLGVLLETELREQAKGKKAPLAAYFARYAQPGIPMWDELTTAVALHPELVTSSVDATMDVEIAQGMFYGRAHARPLSLSLKGAPVVHIVTAVDAAKFYQIFAAGFDGPARCSQ</sequence>
<dbReference type="GO" id="GO:0016787">
    <property type="term" value="F:hydrolase activity"/>
    <property type="evidence" value="ECO:0007669"/>
    <property type="project" value="UniProtKB-KW"/>
</dbReference>
<dbReference type="Proteomes" id="UP000664771">
    <property type="component" value="Unassembled WGS sequence"/>
</dbReference>
<feature type="signal peptide" evidence="1">
    <location>
        <begin position="1"/>
        <end position="30"/>
    </location>
</feature>
<dbReference type="InterPro" id="IPR052775">
    <property type="entry name" value="IUN_hydrolase"/>
</dbReference>
<comment type="caution">
    <text evidence="3">The sequence shown here is derived from an EMBL/GenBank/DDBJ whole genome shotgun (WGS) entry which is preliminary data.</text>
</comment>
<keyword evidence="3" id="KW-0378">Hydrolase</keyword>
<evidence type="ECO:0000259" key="2">
    <source>
        <dbReference type="Pfam" id="PF01156"/>
    </source>
</evidence>
<dbReference type="Gene3D" id="3.90.245.10">
    <property type="entry name" value="Ribonucleoside hydrolase-like"/>
    <property type="match status" value="1"/>
</dbReference>
<feature type="domain" description="Inosine/uridine-preferring nucleoside hydrolase" evidence="2">
    <location>
        <begin position="54"/>
        <end position="364"/>
    </location>
</feature>
<dbReference type="EMBL" id="JAFVMF010000003">
    <property type="protein sequence ID" value="MBO1358769.1"/>
    <property type="molecule type" value="Genomic_DNA"/>
</dbReference>
<dbReference type="PANTHER" id="PTHR46190">
    <property type="entry name" value="SI:CH211-201H21.5-RELATED"/>
    <property type="match status" value="1"/>
</dbReference>
<name>A0ABS3LS85_9PROT</name>
<accession>A0ABS3LS85</accession>
<dbReference type="SUPFAM" id="SSF53590">
    <property type="entry name" value="Nucleoside hydrolase"/>
    <property type="match status" value="1"/>
</dbReference>
<dbReference type="InterPro" id="IPR001910">
    <property type="entry name" value="Inosine/uridine_hydrolase_dom"/>
</dbReference>
<dbReference type="RefSeq" id="WP_207879267.1">
    <property type="nucleotide sequence ID" value="NZ_JAFVMF010000003.1"/>
</dbReference>
<evidence type="ECO:0000256" key="1">
    <source>
        <dbReference type="SAM" id="SignalP"/>
    </source>
</evidence>
<evidence type="ECO:0000313" key="3">
    <source>
        <dbReference type="EMBL" id="MBO1358769.1"/>
    </source>
</evidence>
<protein>
    <submittedName>
        <fullName evidence="3">Nucleoside hydrolase</fullName>
    </submittedName>
</protein>
<organism evidence="3 4">
    <name type="scientific">Acetobacter sacchari</name>
    <dbReference type="NCBI Taxonomy" id="2661687"/>
    <lineage>
        <taxon>Bacteria</taxon>
        <taxon>Pseudomonadati</taxon>
        <taxon>Pseudomonadota</taxon>
        <taxon>Alphaproteobacteria</taxon>
        <taxon>Acetobacterales</taxon>
        <taxon>Acetobacteraceae</taxon>
        <taxon>Acetobacter</taxon>
    </lineage>
</organism>